<feature type="transmembrane region" description="Helical" evidence="6">
    <location>
        <begin position="179"/>
        <end position="199"/>
    </location>
</feature>
<feature type="transmembrane region" description="Helical" evidence="6">
    <location>
        <begin position="53"/>
        <end position="73"/>
    </location>
</feature>
<evidence type="ECO:0000256" key="5">
    <source>
        <dbReference type="ARBA" id="ARBA00023136"/>
    </source>
</evidence>
<gene>
    <name evidence="7" type="ORF">Lysil_2316</name>
</gene>
<feature type="transmembrane region" description="Helical" evidence="6">
    <location>
        <begin position="85"/>
        <end position="109"/>
    </location>
</feature>
<dbReference type="Pfam" id="PF01943">
    <property type="entry name" value="Polysacc_synt"/>
    <property type="match status" value="1"/>
</dbReference>
<dbReference type="GO" id="GO:0005886">
    <property type="term" value="C:plasma membrane"/>
    <property type="evidence" value="ECO:0007669"/>
    <property type="project" value="UniProtKB-SubCell"/>
</dbReference>
<evidence type="ECO:0000256" key="3">
    <source>
        <dbReference type="ARBA" id="ARBA00022692"/>
    </source>
</evidence>
<feature type="transmembrane region" description="Helical" evidence="6">
    <location>
        <begin position="369"/>
        <end position="389"/>
    </location>
</feature>
<feature type="transmembrane region" description="Helical" evidence="6">
    <location>
        <begin position="121"/>
        <end position="139"/>
    </location>
</feature>
<comment type="subcellular location">
    <subcellularLocation>
        <location evidence="1">Cell membrane</location>
        <topology evidence="1">Multi-pass membrane protein</topology>
    </subcellularLocation>
</comment>
<dbReference type="Proteomes" id="UP000236220">
    <property type="component" value="Unassembled WGS sequence"/>
</dbReference>
<keyword evidence="3 6" id="KW-0812">Transmembrane</keyword>
<evidence type="ECO:0000256" key="4">
    <source>
        <dbReference type="ARBA" id="ARBA00022989"/>
    </source>
</evidence>
<keyword evidence="5 6" id="KW-0472">Membrane</keyword>
<evidence type="ECO:0000256" key="1">
    <source>
        <dbReference type="ARBA" id="ARBA00004651"/>
    </source>
</evidence>
<evidence type="ECO:0000256" key="2">
    <source>
        <dbReference type="ARBA" id="ARBA00022475"/>
    </source>
</evidence>
<accession>A0A2K1PZD5</accession>
<reference evidence="7 8" key="1">
    <citation type="submission" date="2017-08" db="EMBL/GenBank/DDBJ databases">
        <title>Lysobacter sylvestris genome.</title>
        <authorList>
            <person name="Zhang D.-C."/>
            <person name="Albuquerque L."/>
            <person name="Franca L."/>
            <person name="Froufe H.J.C."/>
            <person name="Barroso C."/>
            <person name="Egas C."/>
            <person name="Da Costa M."/>
            <person name="Margesin R."/>
        </authorList>
    </citation>
    <scope>NUCLEOTIDE SEQUENCE [LARGE SCALE GENOMIC DNA]</scope>
    <source>
        <strain evidence="7 8">AM20-91</strain>
    </source>
</reference>
<keyword evidence="2" id="KW-1003">Cell membrane</keyword>
<dbReference type="OrthoDB" id="6017905at2"/>
<keyword evidence="8" id="KW-1185">Reference proteome</keyword>
<dbReference type="InterPro" id="IPR050833">
    <property type="entry name" value="Poly_Biosynth_Transport"/>
</dbReference>
<evidence type="ECO:0000313" key="8">
    <source>
        <dbReference type="Proteomes" id="UP000236220"/>
    </source>
</evidence>
<dbReference type="AlphaFoldDB" id="A0A2K1PZD5"/>
<organism evidence="7 8">
    <name type="scientific">Solilutibacter silvestris</name>
    <dbReference type="NCBI Taxonomy" id="1645665"/>
    <lineage>
        <taxon>Bacteria</taxon>
        <taxon>Pseudomonadati</taxon>
        <taxon>Pseudomonadota</taxon>
        <taxon>Gammaproteobacteria</taxon>
        <taxon>Lysobacterales</taxon>
        <taxon>Lysobacteraceae</taxon>
        <taxon>Solilutibacter</taxon>
    </lineage>
</organism>
<feature type="transmembrane region" description="Helical" evidence="6">
    <location>
        <begin position="395"/>
        <end position="415"/>
    </location>
</feature>
<keyword evidence="4 6" id="KW-1133">Transmembrane helix</keyword>
<sequence>MRGTTAADGIGRHYLRYSLGNVSTILAGLVSFPLMTRLLDNTQYGILGYYDNWMLLAVAVAKFGAQHSLLRFYPHGEDAGDRAAFFTNFFYLPLACSLLLWLVLLVVMATIDRATGAQQHLVFWMAMFAVPMSSFSSLAETILRASEQSRTVLVTRVVGRWLEVALMVGAVVLLSHSAIAAYGGKLAATVLVTGWYVAWVRRHVRFMRSHVSFARMREGMRYGVPMVANEIVAVAIVVVDRLMLKGMLGEFAAVGIYSVGASLAMQLNAFMNTSVFDALIPTANRLYQTEGADAVRALKQRVLLPMTYCSIGMAMLLGLFGGDAIIALSGAAKAASGPVFSVLGMVFALYPLLALSGFGLLLEKRTHKILVLMLSSLAINVALNLWWIPRFHVMGSVYASAISTLVLGLAYCIFVRRNLLQFPAPGVVARALLAAIACLVIAWWLAGVLTPGWMRFLFGSGTCAVVYAGMVLALDARARVLLQRLLGRFGIGKPT</sequence>
<dbReference type="PANTHER" id="PTHR30250">
    <property type="entry name" value="PST FAMILY PREDICTED COLANIC ACID TRANSPORTER"/>
    <property type="match status" value="1"/>
</dbReference>
<feature type="transmembrane region" description="Helical" evidence="6">
    <location>
        <begin position="427"/>
        <end position="446"/>
    </location>
</feature>
<dbReference type="RefSeq" id="WP_103075761.1">
    <property type="nucleotide sequence ID" value="NZ_NPZB01000002.1"/>
</dbReference>
<evidence type="ECO:0000313" key="7">
    <source>
        <dbReference type="EMBL" id="PNS08140.1"/>
    </source>
</evidence>
<dbReference type="EMBL" id="NPZB01000002">
    <property type="protein sequence ID" value="PNS08140.1"/>
    <property type="molecule type" value="Genomic_DNA"/>
</dbReference>
<dbReference type="InterPro" id="IPR002797">
    <property type="entry name" value="Polysacc_synth"/>
</dbReference>
<dbReference type="PANTHER" id="PTHR30250:SF11">
    <property type="entry name" value="O-ANTIGEN TRANSPORTER-RELATED"/>
    <property type="match status" value="1"/>
</dbReference>
<feature type="transmembrane region" description="Helical" evidence="6">
    <location>
        <begin position="452"/>
        <end position="474"/>
    </location>
</feature>
<protein>
    <submittedName>
        <fullName evidence="7">Polysaccharide biosynthesis protein</fullName>
    </submittedName>
</protein>
<feature type="transmembrane region" description="Helical" evidence="6">
    <location>
        <begin position="306"/>
        <end position="328"/>
    </location>
</feature>
<feature type="transmembrane region" description="Helical" evidence="6">
    <location>
        <begin position="251"/>
        <end position="270"/>
    </location>
</feature>
<feature type="transmembrane region" description="Helical" evidence="6">
    <location>
        <begin position="220"/>
        <end position="239"/>
    </location>
</feature>
<name>A0A2K1PZD5_9GAMM</name>
<feature type="transmembrane region" description="Helical" evidence="6">
    <location>
        <begin position="14"/>
        <end position="33"/>
    </location>
</feature>
<feature type="transmembrane region" description="Helical" evidence="6">
    <location>
        <begin position="340"/>
        <end position="362"/>
    </location>
</feature>
<proteinExistence type="predicted"/>
<feature type="transmembrane region" description="Helical" evidence="6">
    <location>
        <begin position="151"/>
        <end position="173"/>
    </location>
</feature>
<evidence type="ECO:0000256" key="6">
    <source>
        <dbReference type="SAM" id="Phobius"/>
    </source>
</evidence>
<comment type="caution">
    <text evidence="7">The sequence shown here is derived from an EMBL/GenBank/DDBJ whole genome shotgun (WGS) entry which is preliminary data.</text>
</comment>